<keyword evidence="5" id="KW-1185">Reference proteome</keyword>
<dbReference type="SUPFAM" id="SSF82171">
    <property type="entry name" value="DPP6 N-terminal domain-like"/>
    <property type="match status" value="1"/>
</dbReference>
<feature type="domain" description="Peptidase S9 prolyl oligopeptidase catalytic" evidence="2">
    <location>
        <begin position="802"/>
        <end position="1000"/>
    </location>
</feature>
<feature type="region of interest" description="Disordered" evidence="1">
    <location>
        <begin position="536"/>
        <end position="556"/>
    </location>
</feature>
<dbReference type="Pfam" id="PF00326">
    <property type="entry name" value="Peptidase_S9"/>
    <property type="match status" value="1"/>
</dbReference>
<feature type="domain" description="Dipeptidylpeptidase IV N-terminal" evidence="3">
    <location>
        <begin position="260"/>
        <end position="660"/>
    </location>
</feature>
<dbReference type="OrthoDB" id="16520at2759"/>
<dbReference type="Gene3D" id="3.40.50.1820">
    <property type="entry name" value="alpha/beta hydrolase"/>
    <property type="match status" value="1"/>
</dbReference>
<dbReference type="Gene3D" id="2.140.10.30">
    <property type="entry name" value="Dipeptidylpeptidase IV, N-terminal domain"/>
    <property type="match status" value="1"/>
</dbReference>
<dbReference type="EMBL" id="NCKV01000779">
    <property type="protein sequence ID" value="RWS29761.1"/>
    <property type="molecule type" value="Genomic_DNA"/>
</dbReference>
<dbReference type="PANTHER" id="PTHR11731">
    <property type="entry name" value="PROTEASE FAMILY S9B,C DIPEPTIDYL-PEPTIDASE IV-RELATED"/>
    <property type="match status" value="1"/>
</dbReference>
<accession>A0A443SQE5</accession>
<comment type="caution">
    <text evidence="4">The sequence shown here is derived from an EMBL/GenBank/DDBJ whole genome shotgun (WGS) entry which is preliminary data.</text>
</comment>
<dbReference type="AlphaFoldDB" id="A0A443SQE5"/>
<organism evidence="4 5">
    <name type="scientific">Leptotrombidium deliense</name>
    <dbReference type="NCBI Taxonomy" id="299467"/>
    <lineage>
        <taxon>Eukaryota</taxon>
        <taxon>Metazoa</taxon>
        <taxon>Ecdysozoa</taxon>
        <taxon>Arthropoda</taxon>
        <taxon>Chelicerata</taxon>
        <taxon>Arachnida</taxon>
        <taxon>Acari</taxon>
        <taxon>Acariformes</taxon>
        <taxon>Trombidiformes</taxon>
        <taxon>Prostigmata</taxon>
        <taxon>Anystina</taxon>
        <taxon>Parasitengona</taxon>
        <taxon>Trombiculoidea</taxon>
        <taxon>Trombiculidae</taxon>
        <taxon>Leptotrombidium</taxon>
    </lineage>
</organism>
<evidence type="ECO:0000259" key="3">
    <source>
        <dbReference type="Pfam" id="PF00930"/>
    </source>
</evidence>
<dbReference type="VEuPathDB" id="VectorBase:LDEU002279"/>
<dbReference type="GO" id="GO:0008236">
    <property type="term" value="F:serine-type peptidase activity"/>
    <property type="evidence" value="ECO:0007669"/>
    <property type="project" value="InterPro"/>
</dbReference>
<dbReference type="SUPFAM" id="SSF53474">
    <property type="entry name" value="alpha/beta-Hydrolases"/>
    <property type="match status" value="1"/>
</dbReference>
<evidence type="ECO:0000259" key="2">
    <source>
        <dbReference type="Pfam" id="PF00326"/>
    </source>
</evidence>
<dbReference type="GO" id="GO:0006508">
    <property type="term" value="P:proteolysis"/>
    <property type="evidence" value="ECO:0007669"/>
    <property type="project" value="InterPro"/>
</dbReference>
<proteinExistence type="predicted"/>
<reference evidence="4 5" key="1">
    <citation type="journal article" date="2018" name="Gigascience">
        <title>Genomes of trombidid mites reveal novel predicted allergens and laterally-transferred genes associated with secondary metabolism.</title>
        <authorList>
            <person name="Dong X."/>
            <person name="Chaisiri K."/>
            <person name="Xia D."/>
            <person name="Armstrong S.D."/>
            <person name="Fang Y."/>
            <person name="Donnelly M.J."/>
            <person name="Kadowaki T."/>
            <person name="McGarry J.W."/>
            <person name="Darby A.C."/>
            <person name="Makepeace B.L."/>
        </authorList>
    </citation>
    <scope>NUCLEOTIDE SEQUENCE [LARGE SCALE GENOMIC DNA]</scope>
    <source>
        <strain evidence="4">UoL-UT</strain>
    </source>
</reference>
<dbReference type="InterPro" id="IPR050278">
    <property type="entry name" value="Serine_Prot_S9B/DPPIV"/>
</dbReference>
<dbReference type="PANTHER" id="PTHR11731:SF193">
    <property type="entry name" value="DIPEPTIDYL PEPTIDASE 9"/>
    <property type="match status" value="1"/>
</dbReference>
<dbReference type="InterPro" id="IPR001375">
    <property type="entry name" value="Peptidase_S9_cat"/>
</dbReference>
<sequence length="1001" mass="114307">MSNISDYFPSNINLSAAMPSISSIPVPSMSFPTIPSMPSMPSIPSLVSSAMGVVCVQPSPQRKSWSQLRDAVRNAHQRLFEVSSKVPFAINFGTFSDETGSVGTRIYFLGSMNNSPETTLLYCDVYFDKHRNVVSQSTSAPSAAVPKEGNQVSCNIELIENTPQQQTNSESQSLLIYEWKPLLESTFKKFRERRSFESFKSDNQERLQLERKRIMLSGITSYEFDVKSKRFVFGSNGDLFYFDDKGNPPYYPVRLESSVKTTKINAQICPSNPDLIAFVSDGDVWVQNVKSGHEIRLTNTKFNDSRRVLSAGLPSYVTQEEFRRYQGFWWRPDSEYHHLSSTVENDECNSNMIQYDILFEEVDDTDVEFVRIASLDGNVEEYRFPRPGKPNSVSSLKIATFKFDSKTLQMSEPHVYKIPSLSSLYSLYPDYEYLARVGWHSYDSIWVELLNRKQKNLVLGLISLSGSFPPQILYNEDVSPLWINVIDNVHFMNRATDSHCENLRVGSELCFVWLSEKTGFRHIYLMKVQLVSNDDKQSRSENVRRGPGGPNNVDINSESVVNDEISNCLESRLISKKQITCGNWEVYDKDFWVDERSNLVYFIGLKESPLEQHLYVMSLSEEFNQGIKRLTDSGFSHTTVAFDSHFNFFVNVQSNISIPPYGYIHKITHHSTNTTVYPSSPKRRNQKGDCNRRRVLPTVEKMGLFVTNLLHSSMPYKPEIPLSLQGTCNSINVDQIDLLPGLSKPELFTYQLKSTGDLIYGLIFKPEFMESGVKYPCVVDVYGGPEVQVVTNSFKGARQVRRHLLSSEGYVVCAFDCRGSRHRGQQFEAHIQNRMGQVEVTDQIEVLQWLAENTGYIDMTRVAIIGWSYGGYLSLMCFAQRPDIFKVCIAGAPVTNWCLYDSGYTERYMGTPFSNPDGYAKGSILHYIHQFPNEENRLLIVHGMMDENVHFSHSVELIQALIKAGKPYDLQVYPFERHCFRHSSSCEHYETVLLSYLQKNL</sequence>
<dbReference type="InterPro" id="IPR029058">
    <property type="entry name" value="AB_hydrolase_fold"/>
</dbReference>
<dbReference type="STRING" id="299467.A0A443SQE5"/>
<dbReference type="GO" id="GO:0008239">
    <property type="term" value="F:dipeptidyl-peptidase activity"/>
    <property type="evidence" value="ECO:0007669"/>
    <property type="project" value="TreeGrafter"/>
</dbReference>
<name>A0A443SQE5_9ACAR</name>
<evidence type="ECO:0000313" key="5">
    <source>
        <dbReference type="Proteomes" id="UP000288716"/>
    </source>
</evidence>
<dbReference type="InterPro" id="IPR002469">
    <property type="entry name" value="Peptidase_S9B_N"/>
</dbReference>
<dbReference type="Proteomes" id="UP000288716">
    <property type="component" value="Unassembled WGS sequence"/>
</dbReference>
<gene>
    <name evidence="4" type="ORF">B4U80_00014</name>
</gene>
<dbReference type="Pfam" id="PF00930">
    <property type="entry name" value="DPPIV_N"/>
    <property type="match status" value="1"/>
</dbReference>
<protein>
    <submittedName>
        <fullName evidence="4">Dipeptidyl peptidase 9-like protein</fullName>
    </submittedName>
</protein>
<evidence type="ECO:0000313" key="4">
    <source>
        <dbReference type="EMBL" id="RWS29761.1"/>
    </source>
</evidence>
<evidence type="ECO:0000256" key="1">
    <source>
        <dbReference type="SAM" id="MobiDB-lite"/>
    </source>
</evidence>